<dbReference type="Proteomes" id="UP000299084">
    <property type="component" value="Unassembled WGS sequence"/>
</dbReference>
<dbReference type="AlphaFoldDB" id="A0A5N4DAI3"/>
<dbReference type="PANTHER" id="PTHR38503:SF1">
    <property type="entry name" value="SMALL INTEGRAL MEMBRANE PROTEIN 1"/>
    <property type="match status" value="1"/>
</dbReference>
<keyword evidence="3" id="KW-1185">Reference proteome</keyword>
<organism evidence="2 3">
    <name type="scientific">Camelus dromedarius</name>
    <name type="common">Dromedary</name>
    <name type="synonym">Arabian camel</name>
    <dbReference type="NCBI Taxonomy" id="9838"/>
    <lineage>
        <taxon>Eukaryota</taxon>
        <taxon>Metazoa</taxon>
        <taxon>Chordata</taxon>
        <taxon>Craniata</taxon>
        <taxon>Vertebrata</taxon>
        <taxon>Euteleostomi</taxon>
        <taxon>Mammalia</taxon>
        <taxon>Eutheria</taxon>
        <taxon>Laurasiatheria</taxon>
        <taxon>Artiodactyla</taxon>
        <taxon>Tylopoda</taxon>
        <taxon>Camelidae</taxon>
        <taxon>Camelus</taxon>
    </lineage>
</organism>
<keyword evidence="1" id="KW-1133">Transmembrane helix</keyword>
<gene>
    <name evidence="2" type="ORF">Cadr_000013105</name>
</gene>
<keyword evidence="1" id="KW-0472">Membrane</keyword>
<keyword evidence="1" id="KW-0812">Transmembrane</keyword>
<protein>
    <submittedName>
        <fullName evidence="2">Small integral membrane protein 1</fullName>
    </submittedName>
</protein>
<dbReference type="GO" id="GO:0042803">
    <property type="term" value="F:protein homodimerization activity"/>
    <property type="evidence" value="ECO:0007669"/>
    <property type="project" value="Ensembl"/>
</dbReference>
<dbReference type="STRING" id="9838.ENSCDRP00005021479"/>
<dbReference type="EMBL" id="JWIN03000013">
    <property type="protein sequence ID" value="KAB1268173.1"/>
    <property type="molecule type" value="Genomic_DNA"/>
</dbReference>
<name>A0A5N4DAI3_CAMDR</name>
<dbReference type="Pfam" id="PF15875">
    <property type="entry name" value="DUF4731"/>
    <property type="match status" value="1"/>
</dbReference>
<evidence type="ECO:0000313" key="3">
    <source>
        <dbReference type="Proteomes" id="UP000299084"/>
    </source>
</evidence>
<evidence type="ECO:0000313" key="2">
    <source>
        <dbReference type="EMBL" id="KAB1268173.1"/>
    </source>
</evidence>
<sequence length="78" mass="8605">MQPQESSIQYSRWANSSRDAVSVAAGPGTEEASSWQRISWKLCSGKLGISMKVLSGVALFWAVFILGYVTGYYVHKCK</sequence>
<dbReference type="PANTHER" id="PTHR38503">
    <property type="entry name" value="SMALL INTEGRAL MEMBRANE PROTEIN 1"/>
    <property type="match status" value="1"/>
</dbReference>
<evidence type="ECO:0000256" key="1">
    <source>
        <dbReference type="SAM" id="Phobius"/>
    </source>
</evidence>
<dbReference type="InterPro" id="IPR031744">
    <property type="entry name" value="SMIM1"/>
</dbReference>
<dbReference type="GO" id="GO:0005886">
    <property type="term" value="C:plasma membrane"/>
    <property type="evidence" value="ECO:0007669"/>
    <property type="project" value="Ensembl"/>
</dbReference>
<dbReference type="OrthoDB" id="8633453at2759"/>
<comment type="caution">
    <text evidence="2">The sequence shown here is derived from an EMBL/GenBank/DDBJ whole genome shotgun (WGS) entry which is preliminary data.</text>
</comment>
<proteinExistence type="predicted"/>
<feature type="transmembrane region" description="Helical" evidence="1">
    <location>
        <begin position="53"/>
        <end position="74"/>
    </location>
</feature>
<reference evidence="2 3" key="1">
    <citation type="journal article" date="2019" name="Mol. Ecol. Resour.">
        <title>Improving Illumina assemblies with Hi-C and long reads: an example with the North African dromedary.</title>
        <authorList>
            <person name="Elbers J.P."/>
            <person name="Rogers M.F."/>
            <person name="Perelman P.L."/>
            <person name="Proskuryakova A.A."/>
            <person name="Serdyukova N.A."/>
            <person name="Johnson W.E."/>
            <person name="Horin P."/>
            <person name="Corander J."/>
            <person name="Murphy D."/>
            <person name="Burger P.A."/>
        </authorList>
    </citation>
    <scope>NUCLEOTIDE SEQUENCE [LARGE SCALE GENOMIC DNA]</scope>
    <source>
        <strain evidence="2">Drom800</strain>
        <tissue evidence="2">Blood</tissue>
    </source>
</reference>
<accession>A0A5N4DAI3</accession>
<dbReference type="GO" id="GO:0009986">
    <property type="term" value="C:cell surface"/>
    <property type="evidence" value="ECO:0007669"/>
    <property type="project" value="Ensembl"/>
</dbReference>